<proteinExistence type="predicted"/>
<comment type="caution">
    <text evidence="1">The sequence shown here is derived from an EMBL/GenBank/DDBJ whole genome shotgun (WGS) entry which is preliminary data.</text>
</comment>
<reference evidence="1" key="1">
    <citation type="journal article" date="2021" name="Open Biol.">
        <title>Shared evolutionary footprints suggest mitochondrial oxidative damage underlies multiple complex I losses in fungi.</title>
        <authorList>
            <person name="Schikora-Tamarit M.A."/>
            <person name="Marcet-Houben M."/>
            <person name="Nosek J."/>
            <person name="Gabaldon T."/>
        </authorList>
    </citation>
    <scope>NUCLEOTIDE SEQUENCE</scope>
    <source>
        <strain evidence="1">CBS2887</strain>
    </source>
</reference>
<evidence type="ECO:0000313" key="1">
    <source>
        <dbReference type="EMBL" id="KAH3683679.1"/>
    </source>
</evidence>
<keyword evidence="2" id="KW-1185">Reference proteome</keyword>
<accession>A0A9P8Q6B8</accession>
<protein>
    <submittedName>
        <fullName evidence="1">Uncharacterized protein</fullName>
    </submittedName>
</protein>
<name>A0A9P8Q6B8_WICPI</name>
<evidence type="ECO:0000313" key="2">
    <source>
        <dbReference type="Proteomes" id="UP000774326"/>
    </source>
</evidence>
<dbReference type="Proteomes" id="UP000774326">
    <property type="component" value="Unassembled WGS sequence"/>
</dbReference>
<sequence>MSVKSDSGQIINTNARRHRTPKLRPANFKSLVNFKDNWDNGLKSGYLVWKWARIVTNGAEISNKEDLSFQVSRASSMTLINLWKMEDLDASVSKLSSSRSLILIKLSSL</sequence>
<organism evidence="1 2">
    <name type="scientific">Wickerhamomyces pijperi</name>
    <name type="common">Yeast</name>
    <name type="synonym">Pichia pijperi</name>
    <dbReference type="NCBI Taxonomy" id="599730"/>
    <lineage>
        <taxon>Eukaryota</taxon>
        <taxon>Fungi</taxon>
        <taxon>Dikarya</taxon>
        <taxon>Ascomycota</taxon>
        <taxon>Saccharomycotina</taxon>
        <taxon>Saccharomycetes</taxon>
        <taxon>Phaffomycetales</taxon>
        <taxon>Wickerhamomycetaceae</taxon>
        <taxon>Wickerhamomyces</taxon>
    </lineage>
</organism>
<gene>
    <name evidence="1" type="ORF">WICPIJ_005363</name>
</gene>
<dbReference type="AlphaFoldDB" id="A0A9P8Q6B8"/>
<dbReference type="EMBL" id="JAEUBG010003009">
    <property type="protein sequence ID" value="KAH3683679.1"/>
    <property type="molecule type" value="Genomic_DNA"/>
</dbReference>
<reference evidence="1" key="2">
    <citation type="submission" date="2021-01" db="EMBL/GenBank/DDBJ databases">
        <authorList>
            <person name="Schikora-Tamarit M.A."/>
        </authorList>
    </citation>
    <scope>NUCLEOTIDE SEQUENCE</scope>
    <source>
        <strain evidence="1">CBS2887</strain>
    </source>
</reference>